<gene>
    <name evidence="8" type="ORF">PHLGIDRAFT_98007</name>
</gene>
<accession>A0A0C3PWY7</accession>
<dbReference type="STRING" id="745531.A0A0C3PWY7"/>
<feature type="region of interest" description="Disordered" evidence="6">
    <location>
        <begin position="490"/>
        <end position="555"/>
    </location>
</feature>
<evidence type="ECO:0000256" key="1">
    <source>
        <dbReference type="ARBA" id="ARBA00022723"/>
    </source>
</evidence>
<dbReference type="PANTHER" id="PTHR24205:SF16">
    <property type="entry name" value="GH01042P-RELATED"/>
    <property type="match status" value="1"/>
</dbReference>
<dbReference type="Gene3D" id="2.10.110.10">
    <property type="entry name" value="Cysteine Rich Protein"/>
    <property type="match status" value="3"/>
</dbReference>
<dbReference type="PROSITE" id="PS00478">
    <property type="entry name" value="LIM_DOMAIN_1"/>
    <property type="match status" value="1"/>
</dbReference>
<dbReference type="Proteomes" id="UP000053257">
    <property type="component" value="Unassembled WGS sequence"/>
</dbReference>
<reference evidence="8 9" key="1">
    <citation type="journal article" date="2014" name="PLoS Genet.">
        <title>Analysis of the Phlebiopsis gigantea genome, transcriptome and secretome provides insight into its pioneer colonization strategies of wood.</title>
        <authorList>
            <person name="Hori C."/>
            <person name="Ishida T."/>
            <person name="Igarashi K."/>
            <person name="Samejima M."/>
            <person name="Suzuki H."/>
            <person name="Master E."/>
            <person name="Ferreira P."/>
            <person name="Ruiz-Duenas F.J."/>
            <person name="Held B."/>
            <person name="Canessa P."/>
            <person name="Larrondo L.F."/>
            <person name="Schmoll M."/>
            <person name="Druzhinina I.S."/>
            <person name="Kubicek C.P."/>
            <person name="Gaskell J.A."/>
            <person name="Kersten P."/>
            <person name="St John F."/>
            <person name="Glasner J."/>
            <person name="Sabat G."/>
            <person name="Splinter BonDurant S."/>
            <person name="Syed K."/>
            <person name="Yadav J."/>
            <person name="Mgbeahuruike A.C."/>
            <person name="Kovalchuk A."/>
            <person name="Asiegbu F.O."/>
            <person name="Lackner G."/>
            <person name="Hoffmeister D."/>
            <person name="Rencoret J."/>
            <person name="Gutierrez A."/>
            <person name="Sun H."/>
            <person name="Lindquist E."/>
            <person name="Barry K."/>
            <person name="Riley R."/>
            <person name="Grigoriev I.V."/>
            <person name="Henrissat B."/>
            <person name="Kues U."/>
            <person name="Berka R.M."/>
            <person name="Martinez A.T."/>
            <person name="Covert S.F."/>
            <person name="Blanchette R.A."/>
            <person name="Cullen D."/>
        </authorList>
    </citation>
    <scope>NUCLEOTIDE SEQUENCE [LARGE SCALE GENOMIC DNA]</scope>
    <source>
        <strain evidence="8 9">11061_1 CR5-6</strain>
    </source>
</reference>
<feature type="region of interest" description="Disordered" evidence="6">
    <location>
        <begin position="343"/>
        <end position="459"/>
    </location>
</feature>
<evidence type="ECO:0000256" key="2">
    <source>
        <dbReference type="ARBA" id="ARBA00022737"/>
    </source>
</evidence>
<dbReference type="CDD" id="cd08368">
    <property type="entry name" value="LIM"/>
    <property type="match status" value="1"/>
</dbReference>
<feature type="compositionally biased region" description="Low complexity" evidence="6">
    <location>
        <begin position="420"/>
        <end position="433"/>
    </location>
</feature>
<dbReference type="GO" id="GO:0046872">
    <property type="term" value="F:metal ion binding"/>
    <property type="evidence" value="ECO:0007669"/>
    <property type="project" value="UniProtKB-KW"/>
</dbReference>
<dbReference type="EMBL" id="KN840439">
    <property type="protein sequence ID" value="KIP12578.1"/>
    <property type="molecule type" value="Genomic_DNA"/>
</dbReference>
<feature type="domain" description="LIM zinc-binding" evidence="7">
    <location>
        <begin position="577"/>
        <end position="655"/>
    </location>
</feature>
<keyword evidence="2" id="KW-0677">Repeat</keyword>
<feature type="region of interest" description="Disordered" evidence="6">
    <location>
        <begin position="28"/>
        <end position="74"/>
    </location>
</feature>
<keyword evidence="4 5" id="KW-0440">LIM domain</keyword>
<feature type="region of interest" description="Disordered" evidence="6">
    <location>
        <begin position="93"/>
        <end position="115"/>
    </location>
</feature>
<dbReference type="InterPro" id="IPR001781">
    <property type="entry name" value="Znf_LIM"/>
</dbReference>
<organism evidence="8 9">
    <name type="scientific">Phlebiopsis gigantea (strain 11061_1 CR5-6)</name>
    <name type="common">White-rot fungus</name>
    <name type="synonym">Peniophora gigantea</name>
    <dbReference type="NCBI Taxonomy" id="745531"/>
    <lineage>
        <taxon>Eukaryota</taxon>
        <taxon>Fungi</taxon>
        <taxon>Dikarya</taxon>
        <taxon>Basidiomycota</taxon>
        <taxon>Agaricomycotina</taxon>
        <taxon>Agaricomycetes</taxon>
        <taxon>Polyporales</taxon>
        <taxon>Phanerochaetaceae</taxon>
        <taxon>Phlebiopsis</taxon>
    </lineage>
</organism>
<keyword evidence="1 5" id="KW-0479">Metal-binding</keyword>
<evidence type="ECO:0000256" key="5">
    <source>
        <dbReference type="PROSITE-ProRule" id="PRU00125"/>
    </source>
</evidence>
<dbReference type="HOGENOM" id="CLU_003767_0_0_1"/>
<dbReference type="PANTHER" id="PTHR24205">
    <property type="entry name" value="FOUR AND A HALF LIM DOMAINS PROTEIN"/>
    <property type="match status" value="1"/>
</dbReference>
<feature type="compositionally biased region" description="Polar residues" evidence="6">
    <location>
        <begin position="385"/>
        <end position="396"/>
    </location>
</feature>
<feature type="region of interest" description="Disordered" evidence="6">
    <location>
        <begin position="274"/>
        <end position="306"/>
    </location>
</feature>
<evidence type="ECO:0000256" key="6">
    <source>
        <dbReference type="SAM" id="MobiDB-lite"/>
    </source>
</evidence>
<evidence type="ECO:0000259" key="7">
    <source>
        <dbReference type="PROSITE" id="PS50023"/>
    </source>
</evidence>
<evidence type="ECO:0000256" key="4">
    <source>
        <dbReference type="ARBA" id="ARBA00023038"/>
    </source>
</evidence>
<sequence>MGFCRRCGDIVVGPRCNKCGGTSVAPAVKWSAGDDDGKQDRWTKTYVTKPESAKPVNDVPLQPSYTGQNTSPNKRFTRALGSANTIKPALSSRVSAHIASATSSRPPPKPRSSMDVSMVTESHAEQGILPSPHGSELAKVYGSVLQPKETLASFHCAICSTVFAPDATIYPDPSSLNVAEADGMPSSSTARFLCKPCFTVNGGSKGNCPVCHRPVLILKSEGGFVETSGQVWHKKCFCCEGCGKNIGDQPMADLLGRPCCVECFDTCLKRPVKSMESPARPATSEKSKIGNLGGGLDRGMDRDREGSPALDELEARLGISKSRDSAPAVISVGRLNMAERGSPFVTLSNEPSRRYSTSSSTPANSATRLNSDLDELDERARSRHNLPTSNLSTPRKQPTEEAIEEMKRRFLSGNGSPAVTPAKPSITPSPSTTPRRRSRSRPRASLGDADGQVSGRSTPALRKAISTNSLLSSLSSGLNHLALRHESGSFSTSSAASSGYESSVSSTPDLASDYSDATSSRSSLPATPPPSSPPLQHHNRLPLNSKARDITPTRSKRAQTFSHLLGLSIPEEIPPDTRCEKCRQPLFNSKSGGKFVTVPEEPSSTGALPKRYHTACFKCKVCGEAFEEKEGGHAVFVRVPEGACHVRCAPPERITLRKVPPTPLFKPSKIPVASNSPDRHSSNTDAQTAFYSSSSRYERPPPSAPPTTTSFSIPQPRFGGSITCPGCHKAVSPMERGVVPGPQGSKWHGGCLICGGHEAKGRRKQDGKAGCGKKLDSAAKTDAEGSVWCRECLLLLPIALRQTSAARSPIVSTNTGTGAFSRVAPQTTGTTIARQFTGIGSSASSDAELLKQLTGG</sequence>
<dbReference type="GO" id="GO:0005634">
    <property type="term" value="C:nucleus"/>
    <property type="evidence" value="ECO:0007669"/>
    <property type="project" value="TreeGrafter"/>
</dbReference>
<keyword evidence="3 5" id="KW-0862">Zinc</keyword>
<dbReference type="OrthoDB" id="1112565at2759"/>
<dbReference type="AlphaFoldDB" id="A0A0C3PWY7"/>
<keyword evidence="9" id="KW-1185">Reference proteome</keyword>
<evidence type="ECO:0000256" key="3">
    <source>
        <dbReference type="ARBA" id="ARBA00022833"/>
    </source>
</evidence>
<feature type="compositionally biased region" description="Low complexity" evidence="6">
    <location>
        <begin position="490"/>
        <end position="525"/>
    </location>
</feature>
<protein>
    <recommendedName>
        <fullName evidence="7">LIM zinc-binding domain-containing protein</fullName>
    </recommendedName>
</protein>
<dbReference type="GO" id="GO:0003712">
    <property type="term" value="F:transcription coregulator activity"/>
    <property type="evidence" value="ECO:0007669"/>
    <property type="project" value="TreeGrafter"/>
</dbReference>
<dbReference type="GO" id="GO:0030695">
    <property type="term" value="F:GTPase regulator activity"/>
    <property type="evidence" value="ECO:0007669"/>
    <property type="project" value="UniProtKB-ARBA"/>
</dbReference>
<evidence type="ECO:0000313" key="8">
    <source>
        <dbReference type="EMBL" id="KIP12578.1"/>
    </source>
</evidence>
<feature type="compositionally biased region" description="Low complexity" evidence="6">
    <location>
        <begin position="354"/>
        <end position="367"/>
    </location>
</feature>
<feature type="compositionally biased region" description="Polar residues" evidence="6">
    <location>
        <begin position="63"/>
        <end position="74"/>
    </location>
</feature>
<feature type="domain" description="LIM zinc-binding" evidence="7">
    <location>
        <begin position="206"/>
        <end position="270"/>
    </location>
</feature>
<evidence type="ECO:0000313" key="9">
    <source>
        <dbReference type="Proteomes" id="UP000053257"/>
    </source>
</evidence>
<proteinExistence type="predicted"/>
<feature type="non-terminal residue" evidence="8">
    <location>
        <position position="856"/>
    </location>
</feature>
<feature type="region of interest" description="Disordered" evidence="6">
    <location>
        <begin position="657"/>
        <end position="712"/>
    </location>
</feature>
<dbReference type="PROSITE" id="PS50023">
    <property type="entry name" value="LIM_DOMAIN_2"/>
    <property type="match status" value="2"/>
</dbReference>
<name>A0A0C3PWY7_PHLG1</name>
<dbReference type="SMART" id="SM00132">
    <property type="entry name" value="LIM"/>
    <property type="match status" value="3"/>
</dbReference>
<dbReference type="Pfam" id="PF00412">
    <property type="entry name" value="LIM"/>
    <property type="match status" value="1"/>
</dbReference>